<organism evidence="6 7">
    <name type="scientific">Ilumatobacter coccineus (strain NBRC 103263 / KCTC 29153 / YM16-304)</name>
    <dbReference type="NCBI Taxonomy" id="1313172"/>
    <lineage>
        <taxon>Bacteria</taxon>
        <taxon>Bacillati</taxon>
        <taxon>Actinomycetota</taxon>
        <taxon>Acidimicrobiia</taxon>
        <taxon>Acidimicrobiales</taxon>
        <taxon>Ilumatobacteraceae</taxon>
        <taxon>Ilumatobacter</taxon>
    </lineage>
</organism>
<evidence type="ECO:0000313" key="7">
    <source>
        <dbReference type="Proteomes" id="UP000011863"/>
    </source>
</evidence>
<dbReference type="PANTHER" id="PTHR30483:SF6">
    <property type="entry name" value="PERIPLASMIC BINDING PROTEIN OF ABC TRANSPORTER FOR NATURAL AMINO ACIDS"/>
    <property type="match status" value="1"/>
</dbReference>
<dbReference type="InterPro" id="IPR028081">
    <property type="entry name" value="Leu-bd"/>
</dbReference>
<dbReference type="SUPFAM" id="SSF53822">
    <property type="entry name" value="Periplasmic binding protein-like I"/>
    <property type="match status" value="1"/>
</dbReference>
<evidence type="ECO:0000256" key="3">
    <source>
        <dbReference type="SAM" id="MobiDB-lite"/>
    </source>
</evidence>
<feature type="chain" id="PRO_5038348509" description="Leucine-binding protein domain-containing protein" evidence="4">
    <location>
        <begin position="24"/>
        <end position="489"/>
    </location>
</feature>
<accession>A0A6C7E6M0</accession>
<feature type="region of interest" description="Disordered" evidence="3">
    <location>
        <begin position="24"/>
        <end position="107"/>
    </location>
</feature>
<feature type="domain" description="Leucine-binding protein" evidence="5">
    <location>
        <begin position="269"/>
        <end position="430"/>
    </location>
</feature>
<dbReference type="OrthoDB" id="5169139at2"/>
<keyword evidence="7" id="KW-1185">Reference proteome</keyword>
<dbReference type="Proteomes" id="UP000011863">
    <property type="component" value="Chromosome"/>
</dbReference>
<name>A0A6C7E6M0_ILUCY</name>
<dbReference type="InterPro" id="IPR028082">
    <property type="entry name" value="Peripla_BP_I"/>
</dbReference>
<reference evidence="6 7" key="1">
    <citation type="journal article" date="2013" name="Int. J. Syst. Evol. Microbiol.">
        <title>Ilumatobacter nonamiense sp. nov. and Ilumatobacter coccineum sp. nov., isolated from seashore sand.</title>
        <authorList>
            <person name="Matsumoto A."/>
            <person name="Kasai H."/>
            <person name="Matsuo Y."/>
            <person name="Shizuri Y."/>
            <person name="Ichikawa N."/>
            <person name="Fujita N."/>
            <person name="Omura S."/>
            <person name="Takahashi Y."/>
        </authorList>
    </citation>
    <scope>NUCLEOTIDE SEQUENCE [LARGE SCALE GENOMIC DNA]</scope>
    <source>
        <strain evidence="7">NBRC 103263 / KCTC 29153 / YM16-304</strain>
    </source>
</reference>
<dbReference type="EMBL" id="AP012057">
    <property type="protein sequence ID" value="BAN02141.1"/>
    <property type="molecule type" value="Genomic_DNA"/>
</dbReference>
<protein>
    <recommendedName>
        <fullName evidence="5">Leucine-binding protein domain-containing protein</fullName>
    </recommendedName>
</protein>
<proteinExistence type="inferred from homology"/>
<sequence length="489" mass="50718">MKHSPRRTSRALIALGCVFGLVAASCGSDDDAGGDPPETAAEQVEETPAEEPAEEPPAETDEPAEESAEEPAEETDEPAPSGEATGEPIKIGVQNPEGDPNGSFPEASLGIQAAADYVNAELGGIGGRPIEIELCKSVISPDDSQRCANELAASEVEMVISTINFFGNFYEIFKGSDIPVIVTTPVTIADFTTEGAFAIGSGCLGAHTGLVEFATNQIEEFEDITVERVGIPWADTPPGVVCYNDLEAKPVDVINGTEPGDSVRAGERPDLTYIGVPVAPASADLTPQATEVLAFDPDVIIFSAQGADCWNLVDAMGRIGWSPEETPMVMSGSCIDFDAMRAAGPLAEGLYMIGNVGGVLANPEGLEGDHLENVLTYREKAPQYGMSEADMNKGFGAAGFAAVMNIWEIANGIDGDVDGQAIADAFAATDGSASTFGGAPLNCSAAPTPYVAVCAAEVSIERWDGEQLVNVIPSLSGIDLVAGTELRPG</sequence>
<comment type="similarity">
    <text evidence="1">Belongs to the leucine-binding protein family.</text>
</comment>
<dbReference type="KEGG" id="aym:YM304_18270"/>
<evidence type="ECO:0000256" key="4">
    <source>
        <dbReference type="SAM" id="SignalP"/>
    </source>
</evidence>
<feature type="domain" description="Leucine-binding protein" evidence="5">
    <location>
        <begin position="88"/>
        <end position="202"/>
    </location>
</feature>
<evidence type="ECO:0000256" key="1">
    <source>
        <dbReference type="ARBA" id="ARBA00010062"/>
    </source>
</evidence>
<dbReference type="PROSITE" id="PS51257">
    <property type="entry name" value="PROKAR_LIPOPROTEIN"/>
    <property type="match status" value="1"/>
</dbReference>
<feature type="compositionally biased region" description="Acidic residues" evidence="3">
    <location>
        <begin position="43"/>
        <end position="77"/>
    </location>
</feature>
<evidence type="ECO:0000256" key="2">
    <source>
        <dbReference type="ARBA" id="ARBA00022729"/>
    </source>
</evidence>
<evidence type="ECO:0000259" key="5">
    <source>
        <dbReference type="Pfam" id="PF13458"/>
    </source>
</evidence>
<gene>
    <name evidence="6" type="ORF">YM304_18270</name>
</gene>
<dbReference type="InterPro" id="IPR051010">
    <property type="entry name" value="BCAA_transport"/>
</dbReference>
<dbReference type="AlphaFoldDB" id="A0A6C7E6M0"/>
<evidence type="ECO:0000313" key="6">
    <source>
        <dbReference type="EMBL" id="BAN02141.1"/>
    </source>
</evidence>
<dbReference type="RefSeq" id="WP_015441388.1">
    <property type="nucleotide sequence ID" value="NC_020520.1"/>
</dbReference>
<dbReference type="Gene3D" id="3.40.50.2300">
    <property type="match status" value="3"/>
</dbReference>
<dbReference type="Pfam" id="PF13458">
    <property type="entry name" value="Peripla_BP_6"/>
    <property type="match status" value="2"/>
</dbReference>
<feature type="signal peptide" evidence="4">
    <location>
        <begin position="1"/>
        <end position="23"/>
    </location>
</feature>
<dbReference type="PANTHER" id="PTHR30483">
    <property type="entry name" value="LEUCINE-SPECIFIC-BINDING PROTEIN"/>
    <property type="match status" value="1"/>
</dbReference>
<keyword evidence="2 4" id="KW-0732">Signal</keyword>